<protein>
    <submittedName>
        <fullName evidence="1">Uncharacterized protein</fullName>
    </submittedName>
</protein>
<keyword evidence="2" id="KW-1185">Reference proteome</keyword>
<sequence length="89" mass="10149">MKPMIALFKFTISNDQSIGPESLQQIWAKACRTSDIGVGRKAGLRSGDKPTYSLYGRQNLENLAEIEQRLRASFDEMHLRVSMISLERF</sequence>
<dbReference type="EMBL" id="BAABKY010000002">
    <property type="protein sequence ID" value="GAA5077297.1"/>
    <property type="molecule type" value="Genomic_DNA"/>
</dbReference>
<comment type="caution">
    <text evidence="1">The sequence shown here is derived from an EMBL/GenBank/DDBJ whole genome shotgun (WGS) entry which is preliminary data.</text>
</comment>
<reference evidence="2" key="1">
    <citation type="journal article" date="2019" name="Int. J. Syst. Evol. Microbiol.">
        <title>The Global Catalogue of Microorganisms (GCM) 10K type strain sequencing project: providing services to taxonomists for standard genome sequencing and annotation.</title>
        <authorList>
            <consortium name="The Broad Institute Genomics Platform"/>
            <consortium name="The Broad Institute Genome Sequencing Center for Infectious Disease"/>
            <person name="Wu L."/>
            <person name="Ma J."/>
        </authorList>
    </citation>
    <scope>NUCLEOTIDE SEQUENCE [LARGE SCALE GENOMIC DNA]</scope>
    <source>
        <strain evidence="2">JCM 19212</strain>
    </source>
</reference>
<accession>A0ABP9LFB3</accession>
<evidence type="ECO:0000313" key="2">
    <source>
        <dbReference type="Proteomes" id="UP001501083"/>
    </source>
</evidence>
<organism evidence="1 2">
    <name type="scientific">Lysobacter panacisoli</name>
    <dbReference type="NCBI Taxonomy" id="1255263"/>
    <lineage>
        <taxon>Bacteria</taxon>
        <taxon>Pseudomonadati</taxon>
        <taxon>Pseudomonadota</taxon>
        <taxon>Gammaproteobacteria</taxon>
        <taxon>Lysobacterales</taxon>
        <taxon>Lysobacteraceae</taxon>
        <taxon>Lysobacter</taxon>
    </lineage>
</organism>
<name>A0ABP9LFB3_9GAMM</name>
<dbReference type="RefSeq" id="WP_158985052.1">
    <property type="nucleotide sequence ID" value="NZ_BAABKY010000002.1"/>
</dbReference>
<proteinExistence type="predicted"/>
<evidence type="ECO:0000313" key="1">
    <source>
        <dbReference type="EMBL" id="GAA5077297.1"/>
    </source>
</evidence>
<dbReference type="Proteomes" id="UP001501083">
    <property type="component" value="Unassembled WGS sequence"/>
</dbReference>
<gene>
    <name evidence="1" type="ORF">GCM10025759_23070</name>
</gene>